<organism evidence="1 2">
    <name type="scientific">Winogradskya humida</name>
    <dbReference type="NCBI Taxonomy" id="113566"/>
    <lineage>
        <taxon>Bacteria</taxon>
        <taxon>Bacillati</taxon>
        <taxon>Actinomycetota</taxon>
        <taxon>Actinomycetes</taxon>
        <taxon>Micromonosporales</taxon>
        <taxon>Micromonosporaceae</taxon>
        <taxon>Winogradskya</taxon>
    </lineage>
</organism>
<dbReference type="EMBL" id="BOMN01000155">
    <property type="protein sequence ID" value="GIE26866.1"/>
    <property type="molecule type" value="Genomic_DNA"/>
</dbReference>
<protein>
    <submittedName>
        <fullName evidence="1">Uncharacterized protein</fullName>
    </submittedName>
</protein>
<name>A0ABQ4A7N9_9ACTN</name>
<comment type="caution">
    <text evidence="1">The sequence shown here is derived from an EMBL/GenBank/DDBJ whole genome shotgun (WGS) entry which is preliminary data.</text>
</comment>
<reference evidence="1 2" key="1">
    <citation type="submission" date="2021-01" db="EMBL/GenBank/DDBJ databases">
        <title>Whole genome shotgun sequence of Actinoplanes humidus NBRC 14915.</title>
        <authorList>
            <person name="Komaki H."/>
            <person name="Tamura T."/>
        </authorList>
    </citation>
    <scope>NUCLEOTIDE SEQUENCE [LARGE SCALE GENOMIC DNA]</scope>
    <source>
        <strain evidence="1 2">NBRC 14915</strain>
    </source>
</reference>
<accession>A0ABQ4A7N9</accession>
<keyword evidence="2" id="KW-1185">Reference proteome</keyword>
<gene>
    <name evidence="1" type="ORF">Ahu01nite_099680</name>
</gene>
<evidence type="ECO:0000313" key="2">
    <source>
        <dbReference type="Proteomes" id="UP000603200"/>
    </source>
</evidence>
<sequence length="61" mass="6438">MPYPYTAAVDPCNRTSAMGLNATALRAMRVPECSVLVYVVSAGLTIHAVDLLRGSEEVSGL</sequence>
<dbReference type="Proteomes" id="UP000603200">
    <property type="component" value="Unassembled WGS sequence"/>
</dbReference>
<proteinExistence type="predicted"/>
<evidence type="ECO:0000313" key="1">
    <source>
        <dbReference type="EMBL" id="GIE26866.1"/>
    </source>
</evidence>